<dbReference type="Proteomes" id="UP000824782">
    <property type="component" value="Unassembled WGS sequence"/>
</dbReference>
<dbReference type="PANTHER" id="PTHR23267">
    <property type="entry name" value="IMMUNOGLOBULIN LIGHT CHAIN"/>
    <property type="match status" value="1"/>
</dbReference>
<dbReference type="EMBL" id="WNYA01000001">
    <property type="protein sequence ID" value="KAG8591108.1"/>
    <property type="molecule type" value="Genomic_DNA"/>
</dbReference>
<reference evidence="2" key="1">
    <citation type="thesis" date="2020" institute="ProQuest LLC" country="789 East Eisenhower Parkway, Ann Arbor, MI, USA">
        <title>Comparative Genomics and Chromosome Evolution.</title>
        <authorList>
            <person name="Mudd A.B."/>
        </authorList>
    </citation>
    <scope>NUCLEOTIDE SEQUENCE</scope>
    <source>
        <strain evidence="2">237g6f4</strain>
        <tissue evidence="2">Blood</tissue>
    </source>
</reference>
<dbReference type="Gene3D" id="2.60.40.10">
    <property type="entry name" value="Immunoglobulins"/>
    <property type="match status" value="1"/>
</dbReference>
<evidence type="ECO:0000313" key="3">
    <source>
        <dbReference type="Proteomes" id="UP000824782"/>
    </source>
</evidence>
<dbReference type="InterPro" id="IPR013106">
    <property type="entry name" value="Ig_V-set"/>
</dbReference>
<gene>
    <name evidence="2" type="ORF">GDO81_000032</name>
</gene>
<dbReference type="SUPFAM" id="SSF48726">
    <property type="entry name" value="Immunoglobulin"/>
    <property type="match status" value="1"/>
</dbReference>
<feature type="domain" description="Immunoglobulin V-set" evidence="1">
    <location>
        <begin position="3"/>
        <end position="84"/>
    </location>
</feature>
<keyword evidence="3" id="KW-1185">Reference proteome</keyword>
<dbReference type="AlphaFoldDB" id="A0AAV7D1Q2"/>
<proteinExistence type="predicted"/>
<organism evidence="2 3">
    <name type="scientific">Engystomops pustulosus</name>
    <name type="common">Tungara frog</name>
    <name type="synonym">Physalaemus pustulosus</name>
    <dbReference type="NCBI Taxonomy" id="76066"/>
    <lineage>
        <taxon>Eukaryota</taxon>
        <taxon>Metazoa</taxon>
        <taxon>Chordata</taxon>
        <taxon>Craniata</taxon>
        <taxon>Vertebrata</taxon>
        <taxon>Euteleostomi</taxon>
        <taxon>Amphibia</taxon>
        <taxon>Batrachia</taxon>
        <taxon>Anura</taxon>
        <taxon>Neobatrachia</taxon>
        <taxon>Hyloidea</taxon>
        <taxon>Leptodactylidae</taxon>
        <taxon>Leiuperinae</taxon>
        <taxon>Engystomops</taxon>
    </lineage>
</organism>
<dbReference type="InterPro" id="IPR013783">
    <property type="entry name" value="Ig-like_fold"/>
</dbReference>
<comment type="caution">
    <text evidence="2">The sequence shown here is derived from an EMBL/GenBank/DDBJ whole genome shotgun (WGS) entry which is preliminary data.</text>
</comment>
<dbReference type="Pfam" id="PF07686">
    <property type="entry name" value="V-set"/>
    <property type="match status" value="1"/>
</dbReference>
<evidence type="ECO:0000313" key="2">
    <source>
        <dbReference type="EMBL" id="KAG8591108.1"/>
    </source>
</evidence>
<protein>
    <recommendedName>
        <fullName evidence="1">Immunoglobulin V-set domain-containing protein</fullName>
    </recommendedName>
</protein>
<accession>A0AAV7D1Q2</accession>
<name>A0AAV7D1Q2_ENGPU</name>
<dbReference type="InterPro" id="IPR050150">
    <property type="entry name" value="IgV_Light_Chain"/>
</dbReference>
<evidence type="ECO:0000259" key="1">
    <source>
        <dbReference type="Pfam" id="PF07686"/>
    </source>
</evidence>
<sequence length="92" mass="10095">MTQTPSYISGFPGDTVTISCTSSSSTYYTWLQQKPGQIPKLIMYKVNERSSGIGEKLPGSGLGEGFSITVRDMAEDNKKEFYCAPDTEKIVT</sequence>
<dbReference type="InterPro" id="IPR036179">
    <property type="entry name" value="Ig-like_dom_sf"/>
</dbReference>